<keyword evidence="5" id="KW-0611">Plant defense</keyword>
<keyword evidence="3" id="KW-0677">Repeat</keyword>
<dbReference type="InterPro" id="IPR038005">
    <property type="entry name" value="RX-like_CC"/>
</dbReference>
<dbReference type="InterPro" id="IPR042197">
    <property type="entry name" value="Apaf_helical"/>
</dbReference>
<dbReference type="EMBL" id="CAJGYO010000014">
    <property type="protein sequence ID" value="CAD6268901.1"/>
    <property type="molecule type" value="Genomic_DNA"/>
</dbReference>
<evidence type="ECO:0000259" key="7">
    <source>
        <dbReference type="Pfam" id="PF00931"/>
    </source>
</evidence>
<dbReference type="Gene3D" id="1.10.10.10">
    <property type="entry name" value="Winged helix-like DNA-binding domain superfamily/Winged helix DNA-binding domain"/>
    <property type="match status" value="1"/>
</dbReference>
<evidence type="ECO:0000256" key="2">
    <source>
        <dbReference type="ARBA" id="ARBA00022614"/>
    </source>
</evidence>
<keyword evidence="2" id="KW-0433">Leucine-rich repeat</keyword>
<dbReference type="PANTHER" id="PTHR23155">
    <property type="entry name" value="DISEASE RESISTANCE PROTEIN RP"/>
    <property type="match status" value="1"/>
</dbReference>
<dbReference type="InterPro" id="IPR044974">
    <property type="entry name" value="Disease_R_plants"/>
</dbReference>
<reference evidence="11" key="1">
    <citation type="submission" date="2020-10" db="EMBL/GenBank/DDBJ databases">
        <authorList>
            <person name="Han B."/>
            <person name="Lu T."/>
            <person name="Zhao Q."/>
            <person name="Huang X."/>
            <person name="Zhao Y."/>
        </authorList>
    </citation>
    <scope>NUCLEOTIDE SEQUENCE</scope>
</reference>
<dbReference type="InterPro" id="IPR027417">
    <property type="entry name" value="P-loop_NTPase"/>
</dbReference>
<dbReference type="PANTHER" id="PTHR23155:SF1116">
    <property type="entry name" value="OS12G0273300 PROTEIN"/>
    <property type="match status" value="1"/>
</dbReference>
<name>A0A811RFZ2_9POAL</name>
<feature type="domain" description="Disease resistance protein winged helix" evidence="9">
    <location>
        <begin position="426"/>
        <end position="498"/>
    </location>
</feature>
<dbReference type="InterPro" id="IPR002182">
    <property type="entry name" value="NB-ARC"/>
</dbReference>
<dbReference type="InterPro" id="IPR041118">
    <property type="entry name" value="Rx_N"/>
</dbReference>
<evidence type="ECO:0000259" key="8">
    <source>
        <dbReference type="Pfam" id="PF18052"/>
    </source>
</evidence>
<dbReference type="PRINTS" id="PR00364">
    <property type="entry name" value="DISEASERSIST"/>
</dbReference>
<evidence type="ECO:0000256" key="6">
    <source>
        <dbReference type="ARBA" id="ARBA00023054"/>
    </source>
</evidence>
<dbReference type="Gene3D" id="1.10.8.430">
    <property type="entry name" value="Helical domain of apoptotic protease-activating factors"/>
    <property type="match status" value="1"/>
</dbReference>
<gene>
    <name evidence="11" type="ORF">NCGR_LOCUS52206</name>
</gene>
<dbReference type="OrthoDB" id="624742at2759"/>
<dbReference type="InterPro" id="IPR055414">
    <property type="entry name" value="LRR_R13L4/SHOC2-like"/>
</dbReference>
<dbReference type="GO" id="GO:0042742">
    <property type="term" value="P:defense response to bacterium"/>
    <property type="evidence" value="ECO:0007669"/>
    <property type="project" value="UniProtKB-ARBA"/>
</dbReference>
<dbReference type="Gene3D" id="3.80.10.10">
    <property type="entry name" value="Ribonuclease Inhibitor"/>
    <property type="match status" value="1"/>
</dbReference>
<evidence type="ECO:0000313" key="11">
    <source>
        <dbReference type="EMBL" id="CAD6268901.1"/>
    </source>
</evidence>
<dbReference type="InterPro" id="IPR058922">
    <property type="entry name" value="WHD_DRP"/>
</dbReference>
<proteinExistence type="inferred from homology"/>
<dbReference type="Proteomes" id="UP000604825">
    <property type="component" value="Unassembled WGS sequence"/>
</dbReference>
<dbReference type="AlphaFoldDB" id="A0A811RFZ2"/>
<dbReference type="Pfam" id="PF23598">
    <property type="entry name" value="LRR_14"/>
    <property type="match status" value="1"/>
</dbReference>
<dbReference type="CDD" id="cd14798">
    <property type="entry name" value="RX-CC_like"/>
    <property type="match status" value="1"/>
</dbReference>
<evidence type="ECO:0000259" key="9">
    <source>
        <dbReference type="Pfam" id="PF23559"/>
    </source>
</evidence>
<keyword evidence="4" id="KW-0547">Nucleotide-binding</keyword>
<evidence type="ECO:0000256" key="5">
    <source>
        <dbReference type="ARBA" id="ARBA00022821"/>
    </source>
</evidence>
<dbReference type="SUPFAM" id="SSF52540">
    <property type="entry name" value="P-loop containing nucleoside triphosphate hydrolases"/>
    <property type="match status" value="1"/>
</dbReference>
<evidence type="ECO:0000259" key="10">
    <source>
        <dbReference type="Pfam" id="PF23598"/>
    </source>
</evidence>
<dbReference type="FunFam" id="1.10.10.10:FF:000322">
    <property type="entry name" value="Probable disease resistance protein At1g63360"/>
    <property type="match status" value="1"/>
</dbReference>
<comment type="similarity">
    <text evidence="1">Belongs to the disease resistance NB-LRR family.</text>
</comment>
<feature type="domain" description="NB-ARC" evidence="7">
    <location>
        <begin position="172"/>
        <end position="324"/>
    </location>
</feature>
<feature type="domain" description="Disease resistance R13L4/SHOC-2-like LRR" evidence="10">
    <location>
        <begin position="548"/>
        <end position="910"/>
    </location>
</feature>
<dbReference type="GO" id="GO:0043531">
    <property type="term" value="F:ADP binding"/>
    <property type="evidence" value="ECO:0007669"/>
    <property type="project" value="InterPro"/>
</dbReference>
<dbReference type="Pfam" id="PF00931">
    <property type="entry name" value="NB-ARC"/>
    <property type="match status" value="1"/>
</dbReference>
<evidence type="ECO:0000256" key="4">
    <source>
        <dbReference type="ARBA" id="ARBA00022741"/>
    </source>
</evidence>
<dbReference type="SUPFAM" id="SSF52058">
    <property type="entry name" value="L domain-like"/>
    <property type="match status" value="1"/>
</dbReference>
<dbReference type="Gene3D" id="1.20.5.4130">
    <property type="match status" value="1"/>
</dbReference>
<dbReference type="Gene3D" id="3.40.50.300">
    <property type="entry name" value="P-loop containing nucleotide triphosphate hydrolases"/>
    <property type="match status" value="1"/>
</dbReference>
<evidence type="ECO:0000256" key="3">
    <source>
        <dbReference type="ARBA" id="ARBA00022737"/>
    </source>
</evidence>
<dbReference type="InterPro" id="IPR032675">
    <property type="entry name" value="LRR_dom_sf"/>
</dbReference>
<evidence type="ECO:0000256" key="1">
    <source>
        <dbReference type="ARBA" id="ARBA00008894"/>
    </source>
</evidence>
<organism evidence="11 12">
    <name type="scientific">Miscanthus lutarioriparius</name>
    <dbReference type="NCBI Taxonomy" id="422564"/>
    <lineage>
        <taxon>Eukaryota</taxon>
        <taxon>Viridiplantae</taxon>
        <taxon>Streptophyta</taxon>
        <taxon>Embryophyta</taxon>
        <taxon>Tracheophyta</taxon>
        <taxon>Spermatophyta</taxon>
        <taxon>Magnoliopsida</taxon>
        <taxon>Liliopsida</taxon>
        <taxon>Poales</taxon>
        <taxon>Poaceae</taxon>
        <taxon>PACMAD clade</taxon>
        <taxon>Panicoideae</taxon>
        <taxon>Andropogonodae</taxon>
        <taxon>Andropogoneae</taxon>
        <taxon>Saccharinae</taxon>
        <taxon>Miscanthus</taxon>
    </lineage>
</organism>
<dbReference type="InterPro" id="IPR036388">
    <property type="entry name" value="WH-like_DNA-bd_sf"/>
</dbReference>
<dbReference type="Pfam" id="PF23559">
    <property type="entry name" value="WHD_DRP"/>
    <property type="match status" value="1"/>
</dbReference>
<keyword evidence="12" id="KW-1185">Reference proteome</keyword>
<protein>
    <submittedName>
        <fullName evidence="11">Uncharacterized protein</fullName>
    </submittedName>
</protein>
<dbReference type="GO" id="GO:0002758">
    <property type="term" value="P:innate immune response-activating signaling pathway"/>
    <property type="evidence" value="ECO:0007669"/>
    <property type="project" value="UniProtKB-ARBA"/>
</dbReference>
<feature type="domain" description="Disease resistance N-terminal" evidence="8">
    <location>
        <begin position="8"/>
        <end position="98"/>
    </location>
</feature>
<accession>A0A811RFZ2</accession>
<evidence type="ECO:0000313" key="12">
    <source>
        <dbReference type="Proteomes" id="UP000604825"/>
    </source>
</evidence>
<dbReference type="Pfam" id="PF18052">
    <property type="entry name" value="Rx_N"/>
    <property type="match status" value="1"/>
</dbReference>
<dbReference type="GO" id="GO:0009626">
    <property type="term" value="P:plant-type hypersensitive response"/>
    <property type="evidence" value="ECO:0007669"/>
    <property type="project" value="UniProtKB-ARBA"/>
</dbReference>
<keyword evidence="6" id="KW-0175">Coiled coil</keyword>
<comment type="caution">
    <text evidence="11">The sequence shown here is derived from an EMBL/GenBank/DDBJ whole genome shotgun (WGS) entry which is preliminary data.</text>
</comment>
<sequence length="915" mass="103964">MEVVLGALPSVIPKLGQLLADEYNLQKEVKGGIIFLQAELESMKAALEDISKTPSDQLPSGDKIWARNVRELSYDIEDNIDKFMVQVKGHQPAKKQGFKKFIDKTLGSLMQPKIRRKIAIDIRDIKSRVAEVHDRHRRYEVKHSVDKSVKVDPLALVAMVRYKNPTELVGIEESRDEVIKILTEANETSKEQNKIVSIVGFGGLGKTTLANAVFEKLSTQFDCSAFVSVSQTPDMDILFKDMFYQLANYNAASINLFDELRRFLREKRYLVVIDDIWNISNWEMFRCALPDDSVEYRIITTTRNFTVAKEIGGPYKMKPLSLENSRILMYKRIFGKEEKEKCPDQQLEEVSNRILKKCGGVPLAVITIASLLASKGRNKLEWFGVCNSIGAGLVEDNTIENMRKVLSLSYYDMPSHLRTCLLYLSMFPEDYDIRKDRLIWLWIAEGFIQSKKQDKSLFEIGESYLNDLINRSMVQPKHDRWIGMMESCRVHDMVLDLICSLSSEENFVTIHNNMGHSSGSKKVRRLSLQNSKASHGKPEATLSIEHNARSVIVFGSVPTVLENFSILHVLDLEGCDLSQSNSLKYLGNLLHLRYLSLRHTHIDQLPEEIGNLQFLQIVDVESSSWKGSPSLPSSIVGLTQLMSLRIDYSITVPEGIGSLIGLEELLHLCIDCEGKMLEELAHLTQLKVLHFRITTGNSSEACLHKSLVECLNKLQKIHSIIINIKNRECNLDGWVIIAPENLRTLRLLGLCWFATLPAWLKVNPSLLRDLSVLEIRVKRLQQEDLELLGRLPALHSLDLFVSHEDQGIHKRFVVGACSFPCLMHCGLWGFGQPVVFQQGVMPRLRRLGFNFRVQRTREINDSFDLGLGNLPSLQEVYVWVRSGGADVQDVEEAKAAVRHVIEVHPNHPTIRVNNF</sequence>